<sequence>MATAAGIPDRTAASARSSNNLENCWDSSAWDQTDTHTESPESGSGEFSADRSMEWVFKSSPWDWDSLMVFPGRGREADRRLPNNDCSFPSALEAPGAAEDYGQKESLDQSLAQGNSSTESPGMKGEENGETESSNSRKGLHHKPSEAEQRSLASMELASCSLSGHKHGVLCRFEQSQKRDPGETQLKSTGEDHPQRLCLGFGGEIGTEKRRGRDEEVQSKEVKVEANADPLIGLKLGKRTYFEDSSGYVTGKTSNVSPSPASFPAKKQRVQSQAAQIPRCQVEGCNLDLSSVKDYHRRHKVCDAHSKSPRVVVAGQEQRFCQQCSRFHVLSEFDEGKRSCRRRLAGHNERRRKPQPDSMAIAVAGSVSSFQGDHGAWSYGNGPWSRVQNLDDQLGLSSKLQIPGAERQLFHSALSVSSADRLLMLLQNSKRNMISMSSNASSQGTNPYLKSKMEHTLSLSSTPGADVLAGLAATQASHSFTGLSDSGCALSLLSSESWTAKPPSSVSFNFSGHAHGPFEQLMVENTHALSQPQHLLPGSAQEAQADDISTKDLLSMQVQLQGHLGGGNNLPASMASSVGKESQQGSCISAALGTVGHYGSHSMLSLMHGQDFKNSQHIGTMLNFMQAPSARWQNAQPSSESGELQSLSPRYAEIQSQRPFDSSIFDTQHI</sequence>
<proteinExistence type="predicted"/>
<organism evidence="1 2">
    <name type="scientific">Diphasiastrum complanatum</name>
    <name type="common">Issler's clubmoss</name>
    <name type="synonym">Lycopodium complanatum</name>
    <dbReference type="NCBI Taxonomy" id="34168"/>
    <lineage>
        <taxon>Eukaryota</taxon>
        <taxon>Viridiplantae</taxon>
        <taxon>Streptophyta</taxon>
        <taxon>Embryophyta</taxon>
        <taxon>Tracheophyta</taxon>
        <taxon>Lycopodiopsida</taxon>
        <taxon>Lycopodiales</taxon>
        <taxon>Lycopodiaceae</taxon>
        <taxon>Lycopodioideae</taxon>
        <taxon>Diphasiastrum</taxon>
    </lineage>
</organism>
<evidence type="ECO:0000313" key="2">
    <source>
        <dbReference type="Proteomes" id="UP001162992"/>
    </source>
</evidence>
<name>A0ACC2C4F2_DIPCM</name>
<dbReference type="EMBL" id="CM055103">
    <property type="protein sequence ID" value="KAJ7536901.1"/>
    <property type="molecule type" value="Genomic_DNA"/>
</dbReference>
<evidence type="ECO:0000313" key="1">
    <source>
        <dbReference type="EMBL" id="KAJ7536901.1"/>
    </source>
</evidence>
<reference evidence="2" key="1">
    <citation type="journal article" date="2024" name="Proc. Natl. Acad. Sci. U.S.A.">
        <title>Extraordinary preservation of gene collinearity over three hundred million years revealed in homosporous lycophytes.</title>
        <authorList>
            <person name="Li C."/>
            <person name="Wickell D."/>
            <person name="Kuo L.Y."/>
            <person name="Chen X."/>
            <person name="Nie B."/>
            <person name="Liao X."/>
            <person name="Peng D."/>
            <person name="Ji J."/>
            <person name="Jenkins J."/>
            <person name="Williams M."/>
            <person name="Shu S."/>
            <person name="Plott C."/>
            <person name="Barry K."/>
            <person name="Rajasekar S."/>
            <person name="Grimwood J."/>
            <person name="Han X."/>
            <person name="Sun S."/>
            <person name="Hou Z."/>
            <person name="He W."/>
            <person name="Dai G."/>
            <person name="Sun C."/>
            <person name="Schmutz J."/>
            <person name="Leebens-Mack J.H."/>
            <person name="Li F.W."/>
            <person name="Wang L."/>
        </authorList>
    </citation>
    <scope>NUCLEOTIDE SEQUENCE [LARGE SCALE GENOMIC DNA]</scope>
    <source>
        <strain evidence="2">cv. PW_Plant_1</strain>
    </source>
</reference>
<keyword evidence="2" id="KW-1185">Reference proteome</keyword>
<gene>
    <name evidence="1" type="ORF">O6H91_12G087600</name>
</gene>
<dbReference type="Proteomes" id="UP001162992">
    <property type="component" value="Chromosome 12"/>
</dbReference>
<comment type="caution">
    <text evidence="1">The sequence shown here is derived from an EMBL/GenBank/DDBJ whole genome shotgun (WGS) entry which is preliminary data.</text>
</comment>
<accession>A0ACC2C4F2</accession>
<protein>
    <submittedName>
        <fullName evidence="1">Uncharacterized protein</fullName>
    </submittedName>
</protein>